<name>A0A0F7KNI4_9SPHN</name>
<dbReference type="EMBL" id="CP011452">
    <property type="protein sequence ID" value="AKH42078.1"/>
    <property type="molecule type" value="Genomic_DNA"/>
</dbReference>
<dbReference type="Gene3D" id="3.40.630.30">
    <property type="match status" value="1"/>
</dbReference>
<reference evidence="2" key="1">
    <citation type="submission" date="2015-05" db="EMBL/GenBank/DDBJ databases">
        <title>The complete genome of Altererythrobacter atlanticus strain 26DY36.</title>
        <authorList>
            <person name="Wu Y.-H."/>
            <person name="Cheng H."/>
            <person name="Wu X.-W."/>
        </authorList>
    </citation>
    <scope>NUCLEOTIDE SEQUENCE [LARGE SCALE GENOMIC DNA]</scope>
    <source>
        <strain evidence="2">26DY36</strain>
    </source>
</reference>
<dbReference type="STRING" id="1267766.WYH_01030"/>
<accession>A0A0F7KNI4</accession>
<evidence type="ECO:0000313" key="3">
    <source>
        <dbReference type="Proteomes" id="UP000034392"/>
    </source>
</evidence>
<dbReference type="AlphaFoldDB" id="A0A0F7KNI4"/>
<sequence length="390" mass="43938">MASHAPHQLPPEAPAAARPVRAPALRLYRADWRQLENPAELVRWDALSRYAVEPNPFFESWYLLPSLRALDPGGSVAMLLLEAEGQLAGLLPVQRARDYYGHPIPHWRNWIHANAFLGTPLVAPGFERQFWQCLFHWADENAGTALFFHMAQMAEKGPLHRALVQYVDEAARPAATVLREERAALISDLSPEEYLERSLSGKKRKELRRQHRRLSEEGDLTVERKTGGDALAQWTAEFLDLERSGWKGEAQSALDCTDQTRALFRNALQGAAEHGRLERIAIRLDGKPLAMLVNFLCPPGAFSYKTAFDESFARYSPGVLLQRENLALLTRSDIAWTDSCAAADHPMIDHFWREKRNVASHNIGIGGSLRRMAFRVLARIETNTLPKGIA</sequence>
<dbReference type="KEGG" id="aay:WYH_01030"/>
<organism evidence="2 3">
    <name type="scientific">Croceibacterium atlanticum</name>
    <dbReference type="NCBI Taxonomy" id="1267766"/>
    <lineage>
        <taxon>Bacteria</taxon>
        <taxon>Pseudomonadati</taxon>
        <taxon>Pseudomonadota</taxon>
        <taxon>Alphaproteobacteria</taxon>
        <taxon>Sphingomonadales</taxon>
        <taxon>Erythrobacteraceae</taxon>
        <taxon>Croceibacterium</taxon>
    </lineage>
</organism>
<dbReference type="Pfam" id="PF13480">
    <property type="entry name" value="Acetyltransf_6"/>
    <property type="match status" value="1"/>
</dbReference>
<evidence type="ECO:0000313" key="2">
    <source>
        <dbReference type="EMBL" id="AKH42078.1"/>
    </source>
</evidence>
<feature type="domain" description="BioF2-like acetyltransferase" evidence="1">
    <location>
        <begin position="202"/>
        <end position="330"/>
    </location>
</feature>
<dbReference type="PATRIC" id="fig|1267766.3.peg.1036"/>
<protein>
    <recommendedName>
        <fullName evidence="1">BioF2-like acetyltransferase domain-containing protein</fullName>
    </recommendedName>
</protein>
<gene>
    <name evidence="2" type="ORF">WYH_01030</name>
</gene>
<dbReference type="InterPro" id="IPR016181">
    <property type="entry name" value="Acyl_CoA_acyltransferase"/>
</dbReference>
<keyword evidence="3" id="KW-1185">Reference proteome</keyword>
<evidence type="ECO:0000259" key="1">
    <source>
        <dbReference type="Pfam" id="PF13480"/>
    </source>
</evidence>
<dbReference type="Proteomes" id="UP000034392">
    <property type="component" value="Chromosome"/>
</dbReference>
<proteinExistence type="predicted"/>
<dbReference type="SUPFAM" id="SSF55729">
    <property type="entry name" value="Acyl-CoA N-acyltransferases (Nat)"/>
    <property type="match status" value="1"/>
</dbReference>
<dbReference type="InterPro" id="IPR038740">
    <property type="entry name" value="BioF2-like_GNAT_dom"/>
</dbReference>